<feature type="compositionally biased region" description="Basic and acidic residues" evidence="1">
    <location>
        <begin position="49"/>
        <end position="62"/>
    </location>
</feature>
<evidence type="ECO:0000259" key="2">
    <source>
        <dbReference type="Pfam" id="PF20150"/>
    </source>
</evidence>
<comment type="caution">
    <text evidence="3">The sequence shown here is derived from an EMBL/GenBank/DDBJ whole genome shotgun (WGS) entry which is preliminary data.</text>
</comment>
<dbReference type="EMBL" id="MZNU01000279">
    <property type="protein sequence ID" value="OWP01385.1"/>
    <property type="molecule type" value="Genomic_DNA"/>
</dbReference>
<feature type="region of interest" description="Disordered" evidence="1">
    <location>
        <begin position="1"/>
        <end position="72"/>
    </location>
</feature>
<dbReference type="AlphaFoldDB" id="A0A218Z287"/>
<evidence type="ECO:0000256" key="1">
    <source>
        <dbReference type="SAM" id="MobiDB-lite"/>
    </source>
</evidence>
<keyword evidence="4" id="KW-1185">Reference proteome</keyword>
<name>A0A218Z287_9HELO</name>
<sequence>MASLPLHVVGDDGLAVDRSSSTTTTPPSGTIEVRTTNPANPDHAPGNGDGDRSQEELNHGRGDGVGNGGSYQGTDMTFTPFSRFVIEIRTQIWRATSEPRLIHWRPGGGKAPAAMMVCAGSRAALKDTYILCFCTLSRNQQYGVFVNFEMDDVYRRGVPNMVAMYNFPADFPSLPCRDPFTTAPITPAGSSWNVSPWFKHLKTLTIGIHEASMVYVYSSPGHRPRNSGQTIWVKIKAMFPSLETLNVVLNSGDLAKDDTLDQLVPSTTLYETGLSEQVQERILVVQTGLRSCHARGTLVGLTLNFVQRIHRLSSQDSRKKTDDPSQWTGGLEGLGLESEAALLPVV</sequence>
<reference evidence="3 4" key="1">
    <citation type="submission" date="2017-04" db="EMBL/GenBank/DDBJ databases">
        <title>Draft genome sequence of Marssonina coronaria NL1: causal agent of apple blotch.</title>
        <authorList>
            <person name="Cheng Q."/>
        </authorList>
    </citation>
    <scope>NUCLEOTIDE SEQUENCE [LARGE SCALE GENOMIC DNA]</scope>
    <source>
        <strain evidence="3 4">NL1</strain>
    </source>
</reference>
<organism evidence="3 4">
    <name type="scientific">Diplocarpon coronariae</name>
    <dbReference type="NCBI Taxonomy" id="2795749"/>
    <lineage>
        <taxon>Eukaryota</taxon>
        <taxon>Fungi</taxon>
        <taxon>Dikarya</taxon>
        <taxon>Ascomycota</taxon>
        <taxon>Pezizomycotina</taxon>
        <taxon>Leotiomycetes</taxon>
        <taxon>Helotiales</taxon>
        <taxon>Drepanopezizaceae</taxon>
        <taxon>Diplocarpon</taxon>
    </lineage>
</organism>
<dbReference type="OrthoDB" id="3555369at2759"/>
<dbReference type="InParanoid" id="A0A218Z287"/>
<feature type="domain" description="2EXR" evidence="2">
    <location>
        <begin position="78"/>
        <end position="151"/>
    </location>
</feature>
<proteinExistence type="predicted"/>
<evidence type="ECO:0000313" key="3">
    <source>
        <dbReference type="EMBL" id="OWP01385.1"/>
    </source>
</evidence>
<dbReference type="InterPro" id="IPR045518">
    <property type="entry name" value="2EXR"/>
</dbReference>
<gene>
    <name evidence="3" type="ORF">B2J93_2795</name>
</gene>
<accession>A0A218Z287</accession>
<feature type="compositionally biased region" description="Low complexity" evidence="1">
    <location>
        <begin position="19"/>
        <end position="28"/>
    </location>
</feature>
<dbReference type="Proteomes" id="UP000242519">
    <property type="component" value="Unassembled WGS sequence"/>
</dbReference>
<evidence type="ECO:0000313" key="4">
    <source>
        <dbReference type="Proteomes" id="UP000242519"/>
    </source>
</evidence>
<dbReference type="Pfam" id="PF20150">
    <property type="entry name" value="2EXR"/>
    <property type="match status" value="1"/>
</dbReference>
<protein>
    <recommendedName>
        <fullName evidence="2">2EXR domain-containing protein</fullName>
    </recommendedName>
</protein>